<dbReference type="Proteomes" id="UP001151529">
    <property type="component" value="Chromosome 11"/>
</dbReference>
<keyword evidence="2" id="KW-1185">Reference proteome</keyword>
<evidence type="ECO:0000313" key="1">
    <source>
        <dbReference type="EMBL" id="KAJ6724721.1"/>
    </source>
</evidence>
<comment type="caution">
    <text evidence="1">The sequence shown here is derived from an EMBL/GenBank/DDBJ whole genome shotgun (WGS) entry which is preliminary data.</text>
</comment>
<organism evidence="1 2">
    <name type="scientific">Salix viminalis</name>
    <name type="common">Common osier</name>
    <name type="synonym">Basket willow</name>
    <dbReference type="NCBI Taxonomy" id="40686"/>
    <lineage>
        <taxon>Eukaryota</taxon>
        <taxon>Viridiplantae</taxon>
        <taxon>Streptophyta</taxon>
        <taxon>Embryophyta</taxon>
        <taxon>Tracheophyta</taxon>
        <taxon>Spermatophyta</taxon>
        <taxon>Magnoliopsida</taxon>
        <taxon>eudicotyledons</taxon>
        <taxon>Gunneridae</taxon>
        <taxon>Pentapetalae</taxon>
        <taxon>rosids</taxon>
        <taxon>fabids</taxon>
        <taxon>Malpighiales</taxon>
        <taxon>Salicaceae</taxon>
        <taxon>Saliceae</taxon>
        <taxon>Salix</taxon>
    </lineage>
</organism>
<dbReference type="AlphaFoldDB" id="A0A9Q0Z827"/>
<reference evidence="1" key="2">
    <citation type="journal article" date="2023" name="Int. J. Mol. Sci.">
        <title>De Novo Assembly and Annotation of 11 Diverse Shrub Willow (Salix) Genomes Reveals Novel Gene Organization in Sex-Linked Regions.</title>
        <authorList>
            <person name="Hyden B."/>
            <person name="Feng K."/>
            <person name="Yates T.B."/>
            <person name="Jawdy S."/>
            <person name="Cereghino C."/>
            <person name="Smart L.B."/>
            <person name="Muchero W."/>
        </authorList>
    </citation>
    <scope>NUCLEOTIDE SEQUENCE [LARGE SCALE GENOMIC DNA]</scope>
    <source>
        <tissue evidence="1">Shoot tip</tissue>
    </source>
</reference>
<accession>A0A9Q0Z827</accession>
<sequence length="55" mass="6514">GWTVSYNFEVKRNKLIVRLVELTKLEYIRGEKERPQCVLLVDRDPDMDIIFAFGV</sequence>
<gene>
    <name evidence="1" type="ORF">OIU85_022619</name>
</gene>
<reference evidence="1" key="1">
    <citation type="submission" date="2022-11" db="EMBL/GenBank/DDBJ databases">
        <authorList>
            <person name="Hyden B.L."/>
            <person name="Feng K."/>
            <person name="Yates T."/>
            <person name="Jawdy S."/>
            <person name="Smart L.B."/>
            <person name="Muchero W."/>
        </authorList>
    </citation>
    <scope>NUCLEOTIDE SEQUENCE</scope>
    <source>
        <tissue evidence="1">Shoot tip</tissue>
    </source>
</reference>
<proteinExistence type="predicted"/>
<protein>
    <submittedName>
        <fullName evidence="1">Uncharacterized protein</fullName>
    </submittedName>
</protein>
<feature type="non-terminal residue" evidence="1">
    <location>
        <position position="55"/>
    </location>
</feature>
<feature type="non-terminal residue" evidence="1">
    <location>
        <position position="1"/>
    </location>
</feature>
<name>A0A9Q0Z827_SALVM</name>
<evidence type="ECO:0000313" key="2">
    <source>
        <dbReference type="Proteomes" id="UP001151529"/>
    </source>
</evidence>
<dbReference type="EMBL" id="JAPFFL010000005">
    <property type="protein sequence ID" value="KAJ6724721.1"/>
    <property type="molecule type" value="Genomic_DNA"/>
</dbReference>